<evidence type="ECO:0000256" key="1">
    <source>
        <dbReference type="ARBA" id="ARBA00023122"/>
    </source>
</evidence>
<dbReference type="PANTHER" id="PTHR43080">
    <property type="entry name" value="CBS DOMAIN-CONTAINING PROTEIN CBSX3, MITOCHONDRIAL"/>
    <property type="match status" value="1"/>
</dbReference>
<dbReference type="SMART" id="SM00116">
    <property type="entry name" value="CBS"/>
    <property type="match status" value="2"/>
</dbReference>
<dbReference type="EMBL" id="FTOA01000004">
    <property type="protein sequence ID" value="SIS88746.1"/>
    <property type="molecule type" value="Genomic_DNA"/>
</dbReference>
<dbReference type="RefSeq" id="WP_076400733.1">
    <property type="nucleotide sequence ID" value="NZ_FTOA01000004.1"/>
</dbReference>
<dbReference type="PANTHER" id="PTHR43080:SF2">
    <property type="entry name" value="CBS DOMAIN-CONTAINING PROTEIN"/>
    <property type="match status" value="1"/>
</dbReference>
<name>A0A1N7MRJ5_9PROT</name>
<protein>
    <submittedName>
        <fullName evidence="4">CBS domain-containing protein</fullName>
    </submittedName>
</protein>
<organism evidence="4 5">
    <name type="scientific">Insolitispirillum peregrinum</name>
    <dbReference type="NCBI Taxonomy" id="80876"/>
    <lineage>
        <taxon>Bacteria</taxon>
        <taxon>Pseudomonadati</taxon>
        <taxon>Pseudomonadota</taxon>
        <taxon>Alphaproteobacteria</taxon>
        <taxon>Rhodospirillales</taxon>
        <taxon>Novispirillaceae</taxon>
        <taxon>Insolitispirillum</taxon>
    </lineage>
</organism>
<dbReference type="InterPro" id="IPR000644">
    <property type="entry name" value="CBS_dom"/>
</dbReference>
<evidence type="ECO:0000259" key="3">
    <source>
        <dbReference type="PROSITE" id="PS51371"/>
    </source>
</evidence>
<proteinExistence type="predicted"/>
<keyword evidence="5" id="KW-1185">Reference proteome</keyword>
<evidence type="ECO:0000256" key="2">
    <source>
        <dbReference type="PROSITE-ProRule" id="PRU00703"/>
    </source>
</evidence>
<gene>
    <name evidence="4" type="ORF">SAMN05421779_104303</name>
</gene>
<dbReference type="Gene3D" id="3.10.580.10">
    <property type="entry name" value="CBS-domain"/>
    <property type="match status" value="1"/>
</dbReference>
<dbReference type="InterPro" id="IPR051257">
    <property type="entry name" value="Diverse_CBS-Domain"/>
</dbReference>
<evidence type="ECO:0000313" key="5">
    <source>
        <dbReference type="Proteomes" id="UP000185678"/>
    </source>
</evidence>
<keyword evidence="1 2" id="KW-0129">CBS domain</keyword>
<dbReference type="STRING" id="80876.SAMN05421779_104303"/>
<dbReference type="OrthoDB" id="9807125at2"/>
<dbReference type="SUPFAM" id="SSF54631">
    <property type="entry name" value="CBS-domain pair"/>
    <property type="match status" value="1"/>
</dbReference>
<accession>A0A1N7MRJ5</accession>
<reference evidence="4 5" key="1">
    <citation type="submission" date="2017-01" db="EMBL/GenBank/DDBJ databases">
        <authorList>
            <person name="Mah S.A."/>
            <person name="Swanson W.J."/>
            <person name="Moy G.W."/>
            <person name="Vacquier V.D."/>
        </authorList>
    </citation>
    <scope>NUCLEOTIDE SEQUENCE [LARGE SCALE GENOMIC DNA]</scope>
    <source>
        <strain evidence="4 5">DSM 11589</strain>
    </source>
</reference>
<dbReference type="AlphaFoldDB" id="A0A1N7MRJ5"/>
<dbReference type="Pfam" id="PF00571">
    <property type="entry name" value="CBS"/>
    <property type="match status" value="2"/>
</dbReference>
<dbReference type="Proteomes" id="UP000185678">
    <property type="component" value="Unassembled WGS sequence"/>
</dbReference>
<evidence type="ECO:0000313" key="4">
    <source>
        <dbReference type="EMBL" id="SIS88746.1"/>
    </source>
</evidence>
<feature type="domain" description="CBS" evidence="3">
    <location>
        <begin position="76"/>
        <end position="132"/>
    </location>
</feature>
<dbReference type="InterPro" id="IPR046342">
    <property type="entry name" value="CBS_dom_sf"/>
</dbReference>
<sequence>MPKIVPDIINPQGIACVMQSMTIREAAILMDERGIAAVVICHPGGRLAGIVTERDVTARVVAVGRDPVTTTVGEVMTPDPDTLLADDSPQQALRMMRKRNYRHLPVVDENHHVIGMVSVRDLYAFVLEEMSEDLRAQTDYIHGESYGVAAH</sequence>
<dbReference type="PROSITE" id="PS51371">
    <property type="entry name" value="CBS"/>
    <property type="match status" value="2"/>
</dbReference>
<feature type="domain" description="CBS" evidence="3">
    <location>
        <begin position="9"/>
        <end position="67"/>
    </location>
</feature>